<dbReference type="Proteomes" id="UP000078397">
    <property type="component" value="Unassembled WGS sequence"/>
</dbReference>
<dbReference type="GeneID" id="33936369"/>
<evidence type="ECO:0000313" key="2">
    <source>
        <dbReference type="EMBL" id="OWT43461.1"/>
    </source>
</evidence>
<dbReference type="KEGG" id="pchm:VFPPC_17390"/>
<dbReference type="RefSeq" id="XP_022285880.1">
    <property type="nucleotide sequence ID" value="XM_022429103.1"/>
</dbReference>
<accession>A0A219ARQ6</accession>
<reference evidence="2 3" key="1">
    <citation type="journal article" date="2016" name="PLoS Pathog.">
        <title>Biosynthesis of antibiotic leucinostatins in bio-control fungus Purpureocillium lilacinum and their inhibition on phytophthora revealed by genome mining.</title>
        <authorList>
            <person name="Wang G."/>
            <person name="Liu Z."/>
            <person name="Lin R."/>
            <person name="Li E."/>
            <person name="Mao Z."/>
            <person name="Ling J."/>
            <person name="Yang Y."/>
            <person name="Yin W.B."/>
            <person name="Xie B."/>
        </authorList>
    </citation>
    <scope>NUCLEOTIDE SEQUENCE [LARGE SCALE GENOMIC DNA]</scope>
    <source>
        <strain evidence="2">170</strain>
    </source>
</reference>
<proteinExistence type="predicted"/>
<evidence type="ECO:0000256" key="1">
    <source>
        <dbReference type="SAM" id="MobiDB-lite"/>
    </source>
</evidence>
<dbReference type="AlphaFoldDB" id="A0A219ARQ6"/>
<comment type="caution">
    <text evidence="2">The sequence shown here is derived from an EMBL/GenBank/DDBJ whole genome shotgun (WGS) entry which is preliminary data.</text>
</comment>
<organism evidence="2 3">
    <name type="scientific">Pochonia chlamydosporia 170</name>
    <dbReference type="NCBI Taxonomy" id="1380566"/>
    <lineage>
        <taxon>Eukaryota</taxon>
        <taxon>Fungi</taxon>
        <taxon>Dikarya</taxon>
        <taxon>Ascomycota</taxon>
        <taxon>Pezizomycotina</taxon>
        <taxon>Sordariomycetes</taxon>
        <taxon>Hypocreomycetidae</taxon>
        <taxon>Hypocreales</taxon>
        <taxon>Clavicipitaceae</taxon>
        <taxon>Pochonia</taxon>
    </lineage>
</organism>
<gene>
    <name evidence="2" type="ORF">VFPPC_17390</name>
</gene>
<evidence type="ECO:0000313" key="3">
    <source>
        <dbReference type="Proteomes" id="UP000078397"/>
    </source>
</evidence>
<dbReference type="EMBL" id="LSBJ02000001">
    <property type="protein sequence ID" value="OWT43461.1"/>
    <property type="molecule type" value="Genomic_DNA"/>
</dbReference>
<name>A0A219ARQ6_METCM</name>
<feature type="region of interest" description="Disordered" evidence="1">
    <location>
        <begin position="41"/>
        <end position="63"/>
    </location>
</feature>
<keyword evidence="3" id="KW-1185">Reference proteome</keyword>
<protein>
    <submittedName>
        <fullName evidence="2">Uncharacterized protein</fullName>
    </submittedName>
</protein>
<sequence>MGSAAAAEARLPEQSQPSIYSQVANRKWTRAHHHDIYQIKLFRKSSRNGSHPPPTAASRTRNRKTIFEKTQFVLGCFLLPLPQCLPPSTG</sequence>